<name>I3XGC7_SINF2</name>
<dbReference type="HOGENOM" id="CLU_170360_0_0_5"/>
<evidence type="ECO:0000313" key="2">
    <source>
        <dbReference type="Proteomes" id="UP000006180"/>
    </source>
</evidence>
<dbReference type="PATRIC" id="fig|1185652.3.peg.6650"/>
<geneLocation type="plasmid" evidence="2">
    <name>pUSDA257 fragment 1</name>
</geneLocation>
<organism evidence="1">
    <name type="scientific">Sinorhizobium fredii (strain USDA 257)</name>
    <dbReference type="NCBI Taxonomy" id="1185652"/>
    <lineage>
        <taxon>Bacteria</taxon>
        <taxon>Pseudomonadati</taxon>
        <taxon>Pseudomonadota</taxon>
        <taxon>Alphaproteobacteria</taxon>
        <taxon>Hyphomicrobiales</taxon>
        <taxon>Rhizobiaceae</taxon>
        <taxon>Sinorhizobium/Ensifer group</taxon>
        <taxon>Sinorhizobium</taxon>
    </lineage>
</organism>
<reference evidence="1" key="1">
    <citation type="journal article" date="2012" name="J. Bacteriol.">
        <title>Complete genome sequence of the broad-host-range strain Sinorhizobium fredii USDA257.</title>
        <authorList>
            <person name="Schuldes J."/>
            <person name="Rodriguez Orbegoso M."/>
            <person name="Schmeisser C."/>
            <person name="Krishnan H.B."/>
            <person name="Daniel R."/>
            <person name="Streit W.R."/>
        </authorList>
    </citation>
    <scope>NUCLEOTIDE SEQUENCE [LARGE SCALE GENOMIC DNA]</scope>
    <source>
        <strain evidence="1">USDA 257</strain>
        <plasmid evidence="1">pUSDA257</plasmid>
    </source>
</reference>
<protein>
    <submittedName>
        <fullName evidence="1">Uncharacterized protein</fullName>
    </submittedName>
</protein>
<evidence type="ECO:0000313" key="1">
    <source>
        <dbReference type="EMBL" id="AFL54933.1"/>
    </source>
</evidence>
<accession>I3XGC7</accession>
<dbReference type="EMBL" id="CP003564">
    <property type="protein sequence ID" value="AFL54933.1"/>
    <property type="molecule type" value="Genomic_DNA"/>
</dbReference>
<proteinExistence type="predicted"/>
<keyword evidence="1" id="KW-0614">Plasmid</keyword>
<gene>
    <name evidence="1" type="ORF">USDA257_p02180</name>
</gene>
<sequence length="82" mass="9413">MRSRAAEIVPLALDAYADLSGVLERDGLTFDFHFIPAMVDTLVWSESGPYRNGEPDDFLQDVIATVKRRRQDVITRNTFRRL</sequence>
<dbReference type="AlphaFoldDB" id="I3XGC7"/>